<accession>A0A4Y7RDN8</accession>
<proteinExistence type="predicted"/>
<dbReference type="InterPro" id="IPR012349">
    <property type="entry name" value="Split_barrel_FMN-bd"/>
</dbReference>
<dbReference type="SUPFAM" id="SSF50475">
    <property type="entry name" value="FMN-binding split barrel"/>
    <property type="match status" value="1"/>
</dbReference>
<name>A0A4Y7RDN8_9FIRM</name>
<evidence type="ECO:0000313" key="1">
    <source>
        <dbReference type="EMBL" id="TEB07135.1"/>
    </source>
</evidence>
<reference evidence="1 2" key="1">
    <citation type="journal article" date="2018" name="Environ. Microbiol.">
        <title>Novel energy conservation strategies and behaviour of Pelotomaculum schinkii driving syntrophic propionate catabolism.</title>
        <authorList>
            <person name="Hidalgo-Ahumada C.A.P."/>
            <person name="Nobu M.K."/>
            <person name="Narihiro T."/>
            <person name="Tamaki H."/>
            <person name="Liu W.T."/>
            <person name="Kamagata Y."/>
            <person name="Stams A.J.M."/>
            <person name="Imachi H."/>
            <person name="Sousa D.Z."/>
        </authorList>
    </citation>
    <scope>NUCLEOTIDE SEQUENCE [LARGE SCALE GENOMIC DNA]</scope>
    <source>
        <strain evidence="1 2">HH</strain>
    </source>
</reference>
<evidence type="ECO:0000313" key="2">
    <source>
        <dbReference type="Proteomes" id="UP000298324"/>
    </source>
</evidence>
<protein>
    <recommendedName>
        <fullName evidence="3">Pyridoxamine 5'-phosphate oxidase putative domain-containing protein</fullName>
    </recommendedName>
</protein>
<gene>
    <name evidence="1" type="ORF">Psch_00678</name>
</gene>
<evidence type="ECO:0008006" key="3">
    <source>
        <dbReference type="Google" id="ProtNLM"/>
    </source>
</evidence>
<comment type="caution">
    <text evidence="1">The sequence shown here is derived from an EMBL/GenBank/DDBJ whole genome shotgun (WGS) entry which is preliminary data.</text>
</comment>
<keyword evidence="2" id="KW-1185">Reference proteome</keyword>
<dbReference type="Gene3D" id="2.30.110.10">
    <property type="entry name" value="Electron Transport, Fmn-binding Protein, Chain A"/>
    <property type="match status" value="1"/>
</dbReference>
<organism evidence="1 2">
    <name type="scientific">Pelotomaculum schinkii</name>
    <dbReference type="NCBI Taxonomy" id="78350"/>
    <lineage>
        <taxon>Bacteria</taxon>
        <taxon>Bacillati</taxon>
        <taxon>Bacillota</taxon>
        <taxon>Clostridia</taxon>
        <taxon>Eubacteriales</taxon>
        <taxon>Desulfotomaculaceae</taxon>
        <taxon>Pelotomaculum</taxon>
    </lineage>
</organism>
<dbReference type="EMBL" id="QFGA01000001">
    <property type="protein sequence ID" value="TEB07135.1"/>
    <property type="molecule type" value="Genomic_DNA"/>
</dbReference>
<sequence length="101" mass="11479">MCYENKLYFGAGKHKKSYQQILANPYVEISTTSAKGEWIRINGKAVVDDRENALEKAFETLPRLKEIYNEKTGYKMGLFYLEEATAEIADTTGGFKKITLS</sequence>
<dbReference type="AlphaFoldDB" id="A0A4Y7RDN8"/>
<dbReference type="Proteomes" id="UP000298324">
    <property type="component" value="Unassembled WGS sequence"/>
</dbReference>